<gene>
    <name evidence="1" type="ORF">CR152_24540</name>
</gene>
<keyword evidence="2" id="KW-1185">Reference proteome</keyword>
<sequence length="65" mass="7167">MEVYIGGRDLLWVELEQLVAELAMQLERAGFARVAPANTASAQQRVAPPSASLTDTLARWIGRRD</sequence>
<proteinExistence type="predicted"/>
<dbReference type="AlphaFoldDB" id="A0A2D2DQT2"/>
<protein>
    <submittedName>
        <fullName evidence="1">Uncharacterized protein</fullName>
    </submittedName>
</protein>
<dbReference type="KEGG" id="mass:CR152_24540"/>
<evidence type="ECO:0000313" key="2">
    <source>
        <dbReference type="Proteomes" id="UP000229897"/>
    </source>
</evidence>
<reference evidence="1" key="1">
    <citation type="submission" date="2017-10" db="EMBL/GenBank/DDBJ databases">
        <title>Massilia psychrophilum sp. nov., a novel purple-pigmented bacterium isolated from Tianshan glacier, Xinjiang Municipality, China.</title>
        <authorList>
            <person name="Wang H."/>
        </authorList>
    </citation>
    <scope>NUCLEOTIDE SEQUENCE [LARGE SCALE GENOMIC DNA]</scope>
    <source>
        <strain evidence="1">B2</strain>
    </source>
</reference>
<accession>A0A2D2DQT2</accession>
<organism evidence="1 2">
    <name type="scientific">Massilia violaceinigra</name>
    <dbReference type="NCBI Taxonomy" id="2045208"/>
    <lineage>
        <taxon>Bacteria</taxon>
        <taxon>Pseudomonadati</taxon>
        <taxon>Pseudomonadota</taxon>
        <taxon>Betaproteobacteria</taxon>
        <taxon>Burkholderiales</taxon>
        <taxon>Oxalobacteraceae</taxon>
        <taxon>Telluria group</taxon>
        <taxon>Massilia</taxon>
    </lineage>
</organism>
<evidence type="ECO:0000313" key="1">
    <source>
        <dbReference type="EMBL" id="ATQ77332.1"/>
    </source>
</evidence>
<dbReference type="Proteomes" id="UP000229897">
    <property type="component" value="Chromosome"/>
</dbReference>
<name>A0A2D2DQT2_9BURK</name>
<dbReference type="EMBL" id="CP024608">
    <property type="protein sequence ID" value="ATQ77332.1"/>
    <property type="molecule type" value="Genomic_DNA"/>
</dbReference>
<dbReference type="RefSeq" id="WP_099879404.1">
    <property type="nucleotide sequence ID" value="NZ_CP024608.1"/>
</dbReference>